<dbReference type="Proteomes" id="UP000277582">
    <property type="component" value="Unassembled WGS sequence"/>
</dbReference>
<sequence>MVVRVPVELKSNSIILRTAALANSGYEAEEPEVHIPIALAKKLGFKLEGIRGERYGVVGAEVTAYILGEVMLRAKTEDRESSWIEARAVTVPGEHEVILSDSLIEKMEIEILKPSSGLWRFSGENKVRESEKASYWPD</sequence>
<dbReference type="OrthoDB" id="26444at2157"/>
<proteinExistence type="predicted"/>
<reference evidence="1 2" key="1">
    <citation type="submission" date="2018-10" db="EMBL/GenBank/DDBJ databases">
        <title>Co-occurring genomic capacity for anaerobic methane metabolism and dissimilatory sulfite reduction discovered in the Korarchaeota.</title>
        <authorList>
            <person name="Mckay L.J."/>
            <person name="Dlakic M."/>
            <person name="Fields M.W."/>
            <person name="Delmont T.O."/>
            <person name="Eren A.M."/>
            <person name="Jay Z.J."/>
            <person name="Klingelsmith K.B."/>
            <person name="Rusch D.B."/>
            <person name="Inskeep W.P."/>
        </authorList>
    </citation>
    <scope>NUCLEOTIDE SEQUENCE [LARGE SCALE GENOMIC DNA]</scope>
    <source>
        <strain evidence="1 2">MDKW</strain>
    </source>
</reference>
<organism evidence="1 2">
    <name type="scientific">Candidatus Methanodesulfokora washburnensis</name>
    <dbReference type="NCBI Taxonomy" id="2478471"/>
    <lineage>
        <taxon>Archaea</taxon>
        <taxon>Thermoproteota</taxon>
        <taxon>Candidatus Korarchaeia</taxon>
        <taxon>Candidatus Korarchaeia incertae sedis</taxon>
        <taxon>Candidatus Methanodesulfokora</taxon>
    </lineage>
</organism>
<dbReference type="AlphaFoldDB" id="A0A3R9PIM0"/>
<evidence type="ECO:0000313" key="1">
    <source>
        <dbReference type="EMBL" id="RSN77485.1"/>
    </source>
</evidence>
<accession>A0A3R9PIM0</accession>
<comment type="caution">
    <text evidence="1">The sequence shown here is derived from an EMBL/GenBank/DDBJ whole genome shotgun (WGS) entry which is preliminary data.</text>
</comment>
<name>A0A3R9PIM0_9CREN</name>
<protein>
    <submittedName>
        <fullName evidence="1">Uncharacterized protein</fullName>
    </submittedName>
</protein>
<keyword evidence="2" id="KW-1185">Reference proteome</keyword>
<gene>
    <name evidence="1" type="ORF">D6D85_02490</name>
</gene>
<dbReference type="EMBL" id="RCOS01000031">
    <property type="protein sequence ID" value="RSN77485.1"/>
    <property type="molecule type" value="Genomic_DNA"/>
</dbReference>
<evidence type="ECO:0000313" key="2">
    <source>
        <dbReference type="Proteomes" id="UP000277582"/>
    </source>
</evidence>
<dbReference type="RefSeq" id="WP_125670485.1">
    <property type="nucleotide sequence ID" value="NZ_RCOS01000031.1"/>
</dbReference>